<dbReference type="Proteomes" id="UP000019373">
    <property type="component" value="Unassembled WGS sequence"/>
</dbReference>
<dbReference type="EMBL" id="KE721515">
    <property type="protein sequence ID" value="ERF68565.1"/>
    <property type="molecule type" value="Genomic_DNA"/>
</dbReference>
<evidence type="ECO:0000313" key="3">
    <source>
        <dbReference type="Proteomes" id="UP000019373"/>
    </source>
</evidence>
<accession>U1HES3</accession>
<organism evidence="2 3">
    <name type="scientific">Endocarpon pusillum (strain Z07020 / HMAS-L-300199)</name>
    <name type="common">Lichen-forming fungus</name>
    <dbReference type="NCBI Taxonomy" id="1263415"/>
    <lineage>
        <taxon>Eukaryota</taxon>
        <taxon>Fungi</taxon>
        <taxon>Dikarya</taxon>
        <taxon>Ascomycota</taxon>
        <taxon>Pezizomycotina</taxon>
        <taxon>Eurotiomycetes</taxon>
        <taxon>Chaetothyriomycetidae</taxon>
        <taxon>Verrucariales</taxon>
        <taxon>Verrucariaceae</taxon>
        <taxon>Endocarpon</taxon>
    </lineage>
</organism>
<keyword evidence="3" id="KW-1185">Reference proteome</keyword>
<name>U1HES3_ENDPU</name>
<evidence type="ECO:0000256" key="1">
    <source>
        <dbReference type="SAM" id="MobiDB-lite"/>
    </source>
</evidence>
<protein>
    <submittedName>
        <fullName evidence="2">Uncharacterized protein</fullName>
    </submittedName>
</protein>
<sequence>MPVQVWEGANANRPKHPLPTPSFSGHVKTTGSGWETLLRPAGDPEVPQTVETWCHRCKEDTKTVDRSSIYVDKDPRWTIGNHPMYVERKPTCKICADQGRVARFVPVDGKILSIFQTTLIETWREWDNKNLDRGMYVYLQLMEQVAPSGRTARFAKSRQEAGDPKKALVKTQ</sequence>
<evidence type="ECO:0000313" key="2">
    <source>
        <dbReference type="EMBL" id="ERF68565.1"/>
    </source>
</evidence>
<feature type="region of interest" description="Disordered" evidence="1">
    <location>
        <begin position="153"/>
        <end position="172"/>
    </location>
</feature>
<dbReference type="RefSeq" id="XP_007805791.1">
    <property type="nucleotide sequence ID" value="XM_007807600.1"/>
</dbReference>
<proteinExistence type="predicted"/>
<dbReference type="GeneID" id="19239618"/>
<dbReference type="AlphaFoldDB" id="U1HES3"/>
<feature type="compositionally biased region" description="Basic and acidic residues" evidence="1">
    <location>
        <begin position="157"/>
        <end position="166"/>
    </location>
</feature>
<reference evidence="3" key="1">
    <citation type="journal article" date="2014" name="BMC Genomics">
        <title>Genome characteristics reveal the impact of lichenization on lichen-forming fungus Endocarpon pusillum Hedwig (Verrucariales, Ascomycota).</title>
        <authorList>
            <person name="Wang Y.-Y."/>
            <person name="Liu B."/>
            <person name="Zhang X.-Y."/>
            <person name="Zhou Q.-M."/>
            <person name="Zhang T."/>
            <person name="Li H."/>
            <person name="Yu Y.-F."/>
            <person name="Zhang X.-L."/>
            <person name="Hao X.-Y."/>
            <person name="Wang M."/>
            <person name="Wang L."/>
            <person name="Wei J.-C."/>
        </authorList>
    </citation>
    <scope>NUCLEOTIDE SEQUENCE [LARGE SCALE GENOMIC DNA]</scope>
    <source>
        <strain evidence="3">Z07020 / HMAS-L-300199</strain>
    </source>
</reference>
<dbReference type="HOGENOM" id="CLU_1555243_0_0_1"/>
<feature type="region of interest" description="Disordered" evidence="1">
    <location>
        <begin position="1"/>
        <end position="29"/>
    </location>
</feature>
<gene>
    <name evidence="2" type="ORF">EPUS_04663</name>
</gene>